<accession>L8G447</accession>
<dbReference type="EMBL" id="GL573544">
    <property type="protein sequence ID" value="ELR07569.1"/>
    <property type="molecule type" value="Genomic_DNA"/>
</dbReference>
<organism evidence="2 3">
    <name type="scientific">Pseudogymnoascus destructans (strain ATCC MYA-4855 / 20631-21)</name>
    <name type="common">Bat white-nose syndrome fungus</name>
    <name type="synonym">Geomyces destructans</name>
    <dbReference type="NCBI Taxonomy" id="658429"/>
    <lineage>
        <taxon>Eukaryota</taxon>
        <taxon>Fungi</taxon>
        <taxon>Dikarya</taxon>
        <taxon>Ascomycota</taxon>
        <taxon>Pezizomycotina</taxon>
        <taxon>Leotiomycetes</taxon>
        <taxon>Thelebolales</taxon>
        <taxon>Thelebolaceae</taxon>
        <taxon>Pseudogymnoascus</taxon>
    </lineage>
</organism>
<protein>
    <submittedName>
        <fullName evidence="2">Uncharacterized protein</fullName>
    </submittedName>
</protein>
<name>L8G447_PSED2</name>
<feature type="region of interest" description="Disordered" evidence="1">
    <location>
        <begin position="1"/>
        <end position="29"/>
    </location>
</feature>
<feature type="compositionally biased region" description="Acidic residues" evidence="1">
    <location>
        <begin position="1"/>
        <end position="11"/>
    </location>
</feature>
<dbReference type="AlphaFoldDB" id="L8G447"/>
<gene>
    <name evidence="2" type="ORF">GMDG_08484</name>
</gene>
<dbReference type="InParanoid" id="L8G447"/>
<keyword evidence="3" id="KW-1185">Reference proteome</keyword>
<evidence type="ECO:0000313" key="2">
    <source>
        <dbReference type="EMBL" id="ELR07569.1"/>
    </source>
</evidence>
<sequence length="115" mass="13310">MFEEGNYDENGAESGMREWGLSTTRTTNRRSSTMLRPYLSKPVSISFLTQSVLIEENTRYTQPCCCSTLPVRENWGADGHSTWPYVQTLTDRLWPTHVDRTMNNVVFKWPTLDTI</sequence>
<evidence type="ECO:0000313" key="3">
    <source>
        <dbReference type="Proteomes" id="UP000011064"/>
    </source>
</evidence>
<dbReference type="HOGENOM" id="CLU_2110039_0_0_1"/>
<proteinExistence type="predicted"/>
<dbReference type="VEuPathDB" id="FungiDB:GMDG_08484"/>
<dbReference type="Proteomes" id="UP000011064">
    <property type="component" value="Unassembled WGS sequence"/>
</dbReference>
<reference evidence="3" key="1">
    <citation type="submission" date="2010-09" db="EMBL/GenBank/DDBJ databases">
        <title>The genome sequence of Geomyces destructans 20631-21.</title>
        <authorList>
            <consortium name="The Broad Institute Genome Sequencing Platform"/>
            <person name="Cuomo C.A."/>
            <person name="Blehert D.S."/>
            <person name="Lorch J.M."/>
            <person name="Young S.K."/>
            <person name="Zeng Q."/>
            <person name="Gargeya S."/>
            <person name="Fitzgerald M."/>
            <person name="Haas B."/>
            <person name="Abouelleil A."/>
            <person name="Alvarado L."/>
            <person name="Arachchi H.M."/>
            <person name="Berlin A."/>
            <person name="Brown A."/>
            <person name="Chapman S.B."/>
            <person name="Chen Z."/>
            <person name="Dunbar C."/>
            <person name="Freedman E."/>
            <person name="Gearin G."/>
            <person name="Gellesch M."/>
            <person name="Goldberg J."/>
            <person name="Griggs A."/>
            <person name="Gujja S."/>
            <person name="Heiman D."/>
            <person name="Howarth C."/>
            <person name="Larson L."/>
            <person name="Lui A."/>
            <person name="MacDonald P.J.P."/>
            <person name="Montmayeur A."/>
            <person name="Murphy C."/>
            <person name="Neiman D."/>
            <person name="Pearson M."/>
            <person name="Priest M."/>
            <person name="Roberts A."/>
            <person name="Saif S."/>
            <person name="Shea T."/>
            <person name="Shenoy N."/>
            <person name="Sisk P."/>
            <person name="Stolte C."/>
            <person name="Sykes S."/>
            <person name="Wortman J."/>
            <person name="Nusbaum C."/>
            <person name="Birren B."/>
        </authorList>
    </citation>
    <scope>NUCLEOTIDE SEQUENCE [LARGE SCALE GENOMIC DNA]</scope>
    <source>
        <strain evidence="3">ATCC MYA-4855 / 20631-21</strain>
    </source>
</reference>
<evidence type="ECO:0000256" key="1">
    <source>
        <dbReference type="SAM" id="MobiDB-lite"/>
    </source>
</evidence>